<feature type="binding site" evidence="4">
    <location>
        <position position="139"/>
    </location>
    <ligand>
        <name>Mg(2+)</name>
        <dbReference type="ChEBI" id="CHEBI:18420"/>
    </ligand>
</feature>
<feature type="binding site" evidence="4">
    <location>
        <position position="165"/>
    </location>
    <ligand>
        <name>Mg(2+)</name>
        <dbReference type="ChEBI" id="CHEBI:18420"/>
    </ligand>
</feature>
<dbReference type="GO" id="GO:0008171">
    <property type="term" value="F:O-methyltransferase activity"/>
    <property type="evidence" value="ECO:0007669"/>
    <property type="project" value="InterPro"/>
</dbReference>
<keyword evidence="4" id="KW-0479">Metal-binding</keyword>
<dbReference type="CDD" id="cd02440">
    <property type="entry name" value="AdoMet_MTases"/>
    <property type="match status" value="1"/>
</dbReference>
<gene>
    <name evidence="4" type="primary">trmR</name>
    <name evidence="5" type="ORF">KCX82_02025</name>
</gene>
<keyword evidence="4" id="KW-0819">tRNA processing</keyword>
<feature type="binding site" evidence="4">
    <location>
        <position position="68"/>
    </location>
    <ligand>
        <name>S-adenosyl-L-methionine</name>
        <dbReference type="ChEBI" id="CHEBI:59789"/>
    </ligand>
</feature>
<evidence type="ECO:0000256" key="4">
    <source>
        <dbReference type="HAMAP-Rule" id="MF_02217"/>
    </source>
</evidence>
<dbReference type="EMBL" id="JAGSND010000001">
    <property type="protein sequence ID" value="MBR0596644.1"/>
    <property type="molecule type" value="Genomic_DNA"/>
</dbReference>
<dbReference type="PANTHER" id="PTHR10509">
    <property type="entry name" value="O-METHYLTRANSFERASE-RELATED"/>
    <property type="match status" value="1"/>
</dbReference>
<sequence length="225" mass="25244">MNIVNDKVTAYIDSLYQPVNEFLKDLRQSAEADQIPIILRDTETLILNLIRLKKPARILEIGTAVGYSSICFASALPNVEITSLEINQAMYRIASENIEKAGLTHRIRLILGDARKNLKTLTAAIKNVETEGYDMVFIDAAKSRYLEFFSESSKLCKPESVIISDNVLLKARTVSDEYITDRRQKTSVRRMREYLPHITNPAVADTSVLAVGDGVAVSIINRRNL</sequence>
<dbReference type="GO" id="GO:0030488">
    <property type="term" value="P:tRNA methylation"/>
    <property type="evidence" value="ECO:0007669"/>
    <property type="project" value="UniProtKB-UniRule"/>
</dbReference>
<dbReference type="GO" id="GO:0016300">
    <property type="term" value="F:tRNA (uridine) methyltransferase activity"/>
    <property type="evidence" value="ECO:0007669"/>
    <property type="project" value="UniProtKB-UniRule"/>
</dbReference>
<dbReference type="InterPro" id="IPR050362">
    <property type="entry name" value="Cation-dep_OMT"/>
</dbReference>
<dbReference type="GO" id="GO:0000287">
    <property type="term" value="F:magnesium ion binding"/>
    <property type="evidence" value="ECO:0007669"/>
    <property type="project" value="UniProtKB-UniRule"/>
</dbReference>
<comment type="similarity">
    <text evidence="4">Belongs to the class I-like SAM-binding methyltransferase superfamily. Cation-dependent O-methyltransferase family.</text>
</comment>
<evidence type="ECO:0000313" key="5">
    <source>
        <dbReference type="EMBL" id="MBR0596644.1"/>
    </source>
</evidence>
<dbReference type="AlphaFoldDB" id="A0A8J7VXM8"/>
<dbReference type="InterPro" id="IPR043675">
    <property type="entry name" value="TrmR_methyltr"/>
</dbReference>
<protein>
    <recommendedName>
        <fullName evidence="4">tRNA 5-hydroxyuridine methyltransferase</fullName>
        <ecNumber evidence="4">2.1.1.-</ecNumber>
    </recommendedName>
    <alternativeName>
        <fullName evidence="4">ho5U methyltransferase</fullName>
    </alternativeName>
</protein>
<comment type="caution">
    <text evidence="5">The sequence shown here is derived from an EMBL/GenBank/DDBJ whole genome shotgun (WGS) entry which is preliminary data.</text>
</comment>
<dbReference type="SUPFAM" id="SSF53335">
    <property type="entry name" value="S-adenosyl-L-methionine-dependent methyltransferases"/>
    <property type="match status" value="1"/>
</dbReference>
<feature type="binding site" evidence="4">
    <location>
        <position position="85"/>
    </location>
    <ligand>
        <name>S-adenosyl-L-methionine</name>
        <dbReference type="ChEBI" id="CHEBI:59789"/>
    </ligand>
</feature>
<feature type="binding site" evidence="4">
    <location>
        <position position="139"/>
    </location>
    <ligand>
        <name>S-adenosyl-L-methionine</name>
        <dbReference type="ChEBI" id="CHEBI:59789"/>
    </ligand>
</feature>
<comment type="subunit">
    <text evidence="4">Homodimer.</text>
</comment>
<feature type="binding site" evidence="4">
    <location>
        <begin position="113"/>
        <end position="114"/>
    </location>
    <ligand>
        <name>S-adenosyl-L-methionine</name>
        <dbReference type="ChEBI" id="CHEBI:59789"/>
    </ligand>
</feature>
<keyword evidence="3 4" id="KW-0949">S-adenosyl-L-methionine</keyword>
<dbReference type="RefSeq" id="WP_227016766.1">
    <property type="nucleotide sequence ID" value="NZ_JAGSND010000001.1"/>
</dbReference>
<dbReference type="PANTHER" id="PTHR10509:SF14">
    <property type="entry name" value="CAFFEOYL-COA O-METHYLTRANSFERASE 3-RELATED"/>
    <property type="match status" value="1"/>
</dbReference>
<reference evidence="5" key="1">
    <citation type="submission" date="2021-04" db="EMBL/GenBank/DDBJ databases">
        <title>Sinoanaerobacter chloroacetimidivorans sp. nov., an obligate anaerobic bacterium isolated from anaerobic sludge.</title>
        <authorList>
            <person name="Bao Y."/>
        </authorList>
    </citation>
    <scope>NUCLEOTIDE SEQUENCE</scope>
    <source>
        <strain evidence="5">BAD-6</strain>
    </source>
</reference>
<dbReference type="GO" id="GO:0008757">
    <property type="term" value="F:S-adenosylmethionine-dependent methyltransferase activity"/>
    <property type="evidence" value="ECO:0007669"/>
    <property type="project" value="TreeGrafter"/>
</dbReference>
<dbReference type="InterPro" id="IPR029063">
    <property type="entry name" value="SAM-dependent_MTases_sf"/>
</dbReference>
<evidence type="ECO:0000256" key="1">
    <source>
        <dbReference type="ARBA" id="ARBA00022603"/>
    </source>
</evidence>
<evidence type="ECO:0000256" key="3">
    <source>
        <dbReference type="ARBA" id="ARBA00022691"/>
    </source>
</evidence>
<keyword evidence="4" id="KW-0460">Magnesium</keyword>
<feature type="binding site" evidence="4">
    <location>
        <position position="166"/>
    </location>
    <ligand>
        <name>Mg(2+)</name>
        <dbReference type="ChEBI" id="CHEBI:18420"/>
    </ligand>
</feature>
<reference evidence="5" key="2">
    <citation type="submission" date="2021-04" db="EMBL/GenBank/DDBJ databases">
        <authorList>
            <person name="Liu J."/>
        </authorList>
    </citation>
    <scope>NUCLEOTIDE SEQUENCE</scope>
    <source>
        <strain evidence="5">BAD-6</strain>
    </source>
</reference>
<keyword evidence="6" id="KW-1185">Reference proteome</keyword>
<evidence type="ECO:0000256" key="2">
    <source>
        <dbReference type="ARBA" id="ARBA00022679"/>
    </source>
</evidence>
<dbReference type="HAMAP" id="MF_02217">
    <property type="entry name" value="TrmR_methyltr"/>
    <property type="match status" value="1"/>
</dbReference>
<dbReference type="PROSITE" id="PS51682">
    <property type="entry name" value="SAM_OMT_I"/>
    <property type="match status" value="1"/>
</dbReference>
<name>A0A8J7VXM8_9FIRM</name>
<keyword evidence="1 4" id="KW-0489">Methyltransferase</keyword>
<organism evidence="5 6">
    <name type="scientific">Sinanaerobacter chloroacetimidivorans</name>
    <dbReference type="NCBI Taxonomy" id="2818044"/>
    <lineage>
        <taxon>Bacteria</taxon>
        <taxon>Bacillati</taxon>
        <taxon>Bacillota</taxon>
        <taxon>Clostridia</taxon>
        <taxon>Peptostreptococcales</taxon>
        <taxon>Anaerovoracaceae</taxon>
        <taxon>Sinanaerobacter</taxon>
    </lineage>
</organism>
<dbReference type="EC" id="2.1.1.-" evidence="4"/>
<evidence type="ECO:0000313" key="6">
    <source>
        <dbReference type="Proteomes" id="UP000675664"/>
    </source>
</evidence>
<comment type="catalytic activity">
    <reaction evidence="4">
        <text>5-hydroxyuridine(34) in tRNA + S-adenosyl-L-methionine = 5-methoxyuridine(34) in tRNA + S-adenosyl-L-homocysteine + H(+)</text>
        <dbReference type="Rhea" id="RHEA:60524"/>
        <dbReference type="Rhea" id="RHEA-COMP:13381"/>
        <dbReference type="Rhea" id="RHEA-COMP:15591"/>
        <dbReference type="ChEBI" id="CHEBI:15378"/>
        <dbReference type="ChEBI" id="CHEBI:57856"/>
        <dbReference type="ChEBI" id="CHEBI:59789"/>
        <dbReference type="ChEBI" id="CHEBI:136877"/>
        <dbReference type="ChEBI" id="CHEBI:143860"/>
    </reaction>
</comment>
<dbReference type="Proteomes" id="UP000675664">
    <property type="component" value="Unassembled WGS sequence"/>
</dbReference>
<keyword evidence="2 4" id="KW-0808">Transferase</keyword>
<accession>A0A8J7VXM8</accession>
<dbReference type="InterPro" id="IPR002935">
    <property type="entry name" value="SAM_O-MeTrfase"/>
</dbReference>
<comment type="function">
    <text evidence="4">Catalyzes the methylation of 5-hydroxyuridine (ho5U) to form 5-methoxyuridine (mo5U) at position 34 in tRNAs.</text>
</comment>
<dbReference type="Pfam" id="PF01596">
    <property type="entry name" value="Methyltransf_3"/>
    <property type="match status" value="1"/>
</dbReference>
<dbReference type="Gene3D" id="3.40.50.150">
    <property type="entry name" value="Vaccinia Virus protein VP39"/>
    <property type="match status" value="1"/>
</dbReference>
<proteinExistence type="inferred from homology"/>
<feature type="binding site" evidence="4">
    <location>
        <position position="38"/>
    </location>
    <ligand>
        <name>S-adenosyl-L-methionine</name>
        <dbReference type="ChEBI" id="CHEBI:59789"/>
    </ligand>
</feature>